<reference evidence="2 3" key="1">
    <citation type="submission" date="2012-06" db="EMBL/GenBank/DDBJ databases">
        <title>Finished chromosome of genome of Microcoleus sp. PCC 7113.</title>
        <authorList>
            <consortium name="US DOE Joint Genome Institute"/>
            <person name="Gugger M."/>
            <person name="Coursin T."/>
            <person name="Rippka R."/>
            <person name="Tandeau De Marsac N."/>
            <person name="Huntemann M."/>
            <person name="Wei C.-L."/>
            <person name="Han J."/>
            <person name="Detter J.C."/>
            <person name="Han C."/>
            <person name="Tapia R."/>
            <person name="Chen A."/>
            <person name="Kyrpides N."/>
            <person name="Mavromatis K."/>
            <person name="Markowitz V."/>
            <person name="Szeto E."/>
            <person name="Ivanova N."/>
            <person name="Pagani I."/>
            <person name="Pati A."/>
            <person name="Goodwin L."/>
            <person name="Nordberg H.P."/>
            <person name="Cantor M.N."/>
            <person name="Hua S.X."/>
            <person name="Woyke T."/>
            <person name="Kerfeld C.A."/>
        </authorList>
    </citation>
    <scope>NUCLEOTIDE SEQUENCE [LARGE SCALE GENOMIC DNA]</scope>
    <source>
        <strain evidence="2 3">PCC 7113</strain>
    </source>
</reference>
<dbReference type="EMBL" id="CP003630">
    <property type="protein sequence ID" value="AFZ21815.1"/>
    <property type="molecule type" value="Genomic_DNA"/>
</dbReference>
<dbReference type="GO" id="GO:0016226">
    <property type="term" value="P:iron-sulfur cluster assembly"/>
    <property type="evidence" value="ECO:0007669"/>
    <property type="project" value="InterPro"/>
</dbReference>
<sequence length="115" mass="12679">MINLSEAAVGEIKRLQLRRHKAEARLRLGVQKGGCADLFYTIEFEEVPKFGDRVYDCGDISIVVDEASLNYISELTLDYSEDLMGGGFRFHNPNAVESCGCGNSFRVASDVSAKP</sequence>
<dbReference type="PATRIC" id="fig|1173027.3.peg.6890"/>
<dbReference type="GO" id="GO:0051537">
    <property type="term" value="F:2 iron, 2 sulfur cluster binding"/>
    <property type="evidence" value="ECO:0007669"/>
    <property type="project" value="UniProtKB-ARBA"/>
</dbReference>
<dbReference type="KEGG" id="mic:Mic7113_6225"/>
<feature type="domain" description="Core" evidence="1">
    <location>
        <begin position="2"/>
        <end position="103"/>
    </location>
</feature>
<dbReference type="RefSeq" id="WP_015185943.1">
    <property type="nucleotide sequence ID" value="NC_019738.1"/>
</dbReference>
<protein>
    <submittedName>
        <fullName evidence="2">Iron-sulfur cluster assembly accessory protein</fullName>
    </submittedName>
</protein>
<dbReference type="eggNOG" id="COG0316">
    <property type="taxonomic scope" value="Bacteria"/>
</dbReference>
<evidence type="ECO:0000313" key="3">
    <source>
        <dbReference type="Proteomes" id="UP000010471"/>
    </source>
</evidence>
<organism evidence="2 3">
    <name type="scientific">Allocoleopsis franciscana PCC 7113</name>
    <dbReference type="NCBI Taxonomy" id="1173027"/>
    <lineage>
        <taxon>Bacteria</taxon>
        <taxon>Bacillati</taxon>
        <taxon>Cyanobacteriota</taxon>
        <taxon>Cyanophyceae</taxon>
        <taxon>Coleofasciculales</taxon>
        <taxon>Coleofasciculaceae</taxon>
        <taxon>Allocoleopsis</taxon>
        <taxon>Allocoleopsis franciscana</taxon>
    </lineage>
</organism>
<dbReference type="InterPro" id="IPR000361">
    <property type="entry name" value="ATAP_core_dom"/>
</dbReference>
<proteinExistence type="predicted"/>
<name>K9WN22_9CYAN</name>
<dbReference type="PANTHER" id="PTHR47265:SF1">
    <property type="entry name" value="IRON-SULFUR ASSEMBLY PROTEIN ISCA, CHLOROPLASTIC"/>
    <property type="match status" value="1"/>
</dbReference>
<dbReference type="HOGENOM" id="CLU_069054_5_2_3"/>
<gene>
    <name evidence="2" type="ORF">Mic7113_6225</name>
</gene>
<dbReference type="AlphaFoldDB" id="K9WN22"/>
<dbReference type="Proteomes" id="UP000010471">
    <property type="component" value="Chromosome"/>
</dbReference>
<dbReference type="PANTHER" id="PTHR47265">
    <property type="entry name" value="IRON-SULFUR ASSEMBLY PROTEIN ISCA, CHLOROPLASTIC"/>
    <property type="match status" value="1"/>
</dbReference>
<dbReference type="NCBIfam" id="TIGR00049">
    <property type="entry name" value="iron-sulfur cluster assembly accessory protein"/>
    <property type="match status" value="1"/>
</dbReference>
<dbReference type="STRING" id="1173027.Mic7113_6225"/>
<dbReference type="InterPro" id="IPR016092">
    <property type="entry name" value="ATAP"/>
</dbReference>
<dbReference type="InterPro" id="IPR031108">
    <property type="entry name" value="IscA_plant_cyanobact"/>
</dbReference>
<dbReference type="Gene3D" id="2.60.300.12">
    <property type="entry name" value="HesB-like domain"/>
    <property type="match status" value="1"/>
</dbReference>
<evidence type="ECO:0000313" key="2">
    <source>
        <dbReference type="EMBL" id="AFZ21815.1"/>
    </source>
</evidence>
<dbReference type="SUPFAM" id="SSF89360">
    <property type="entry name" value="HesB-like domain"/>
    <property type="match status" value="1"/>
</dbReference>
<dbReference type="InterPro" id="IPR017870">
    <property type="entry name" value="FeS_cluster_insertion_CS"/>
</dbReference>
<dbReference type="OrthoDB" id="9801228at2"/>
<dbReference type="Pfam" id="PF01521">
    <property type="entry name" value="Fe-S_biosyn"/>
    <property type="match status" value="1"/>
</dbReference>
<dbReference type="InterPro" id="IPR035903">
    <property type="entry name" value="HesB-like_dom_sf"/>
</dbReference>
<evidence type="ECO:0000259" key="1">
    <source>
        <dbReference type="Pfam" id="PF01521"/>
    </source>
</evidence>
<keyword evidence="3" id="KW-1185">Reference proteome</keyword>
<accession>K9WN22</accession>
<dbReference type="PROSITE" id="PS01152">
    <property type="entry name" value="HESB"/>
    <property type="match status" value="1"/>
</dbReference>